<dbReference type="eggNOG" id="ENOG502SRS2">
    <property type="taxonomic scope" value="Eukaryota"/>
</dbReference>
<proteinExistence type="predicted"/>
<dbReference type="OMA" id="CTLAGFK"/>
<dbReference type="PANTHER" id="PTHR14097:SF9">
    <property type="entry name" value="EPIMERASE, PUTATIVE (AFU_ORTHOLOGUE AFUA_8G07320)-RELATED"/>
    <property type="match status" value="1"/>
</dbReference>
<dbReference type="Proteomes" id="UP000012174">
    <property type="component" value="Unassembled WGS sequence"/>
</dbReference>
<reference evidence="3" key="1">
    <citation type="journal article" date="2013" name="Genome Announc.">
        <title>Draft genome sequence of the grapevine dieback fungus Eutypa lata UCR-EL1.</title>
        <authorList>
            <person name="Blanco-Ulate B."/>
            <person name="Rolshausen P.E."/>
            <person name="Cantu D."/>
        </authorList>
    </citation>
    <scope>NUCLEOTIDE SEQUENCE [LARGE SCALE GENOMIC DNA]</scope>
    <source>
        <strain evidence="3">UCR-EL1</strain>
    </source>
</reference>
<dbReference type="PANTHER" id="PTHR14097">
    <property type="entry name" value="OXIDOREDUCTASE HTATIP2"/>
    <property type="match status" value="1"/>
</dbReference>
<evidence type="ECO:0000313" key="2">
    <source>
        <dbReference type="EMBL" id="EMR64750.1"/>
    </source>
</evidence>
<keyword evidence="3" id="KW-1185">Reference proteome</keyword>
<dbReference type="EMBL" id="KB707010">
    <property type="protein sequence ID" value="EMR64750.1"/>
    <property type="molecule type" value="Genomic_DNA"/>
</dbReference>
<dbReference type="InterPro" id="IPR016040">
    <property type="entry name" value="NAD(P)-bd_dom"/>
</dbReference>
<accession>M7TDJ8</accession>
<dbReference type="KEGG" id="ela:UCREL1_8285"/>
<dbReference type="HOGENOM" id="CLU_071330_0_0_1"/>
<evidence type="ECO:0000259" key="1">
    <source>
        <dbReference type="Pfam" id="PF13460"/>
    </source>
</evidence>
<dbReference type="Pfam" id="PF13460">
    <property type="entry name" value="NAD_binding_10"/>
    <property type="match status" value="1"/>
</dbReference>
<protein>
    <submittedName>
        <fullName evidence="2">Putative nucleoside-diphosphate-sugar epimerase protein</fullName>
    </submittedName>
</protein>
<gene>
    <name evidence="2" type="ORF">UCREL1_8285</name>
</gene>
<name>M7TDJ8_EUTLA</name>
<feature type="domain" description="NAD(P)-binding" evidence="1">
    <location>
        <begin position="7"/>
        <end position="175"/>
    </location>
</feature>
<dbReference type="AlphaFoldDB" id="M7TDJ8"/>
<dbReference type="OrthoDB" id="3535423at2759"/>
<dbReference type="InterPro" id="IPR036291">
    <property type="entry name" value="NAD(P)-bd_dom_sf"/>
</dbReference>
<sequence length="234" mass="25180">MKLIVTGATGFVGKEVIRQSLGRKEITSVVAVARKPVPVPGNLPDGADVSKLHSVVISDYMEYSDEVKKEFTGANACIWTVAITPSKAKAQDFELVKRVCQTSTLAGINAMYQAGPAKPFRFLYMSGATAERDQTKTPRFFAEYALMRGETENQVMKFAADHEGVEATAARPGMIYAPGGILKPAFGAIVGAIVGIQNINVVDLSRVMLDQVINGFEKDPLSDADLVRLASVKP</sequence>
<dbReference type="STRING" id="1287681.M7TDJ8"/>
<dbReference type="Gene3D" id="3.40.50.720">
    <property type="entry name" value="NAD(P)-binding Rossmann-like Domain"/>
    <property type="match status" value="1"/>
</dbReference>
<evidence type="ECO:0000313" key="3">
    <source>
        <dbReference type="Proteomes" id="UP000012174"/>
    </source>
</evidence>
<organism evidence="2 3">
    <name type="scientific">Eutypa lata (strain UCR-EL1)</name>
    <name type="common">Grapevine dieback disease fungus</name>
    <name type="synonym">Eutypa armeniacae</name>
    <dbReference type="NCBI Taxonomy" id="1287681"/>
    <lineage>
        <taxon>Eukaryota</taxon>
        <taxon>Fungi</taxon>
        <taxon>Dikarya</taxon>
        <taxon>Ascomycota</taxon>
        <taxon>Pezizomycotina</taxon>
        <taxon>Sordariomycetes</taxon>
        <taxon>Xylariomycetidae</taxon>
        <taxon>Xylariales</taxon>
        <taxon>Diatrypaceae</taxon>
        <taxon>Eutypa</taxon>
    </lineage>
</organism>
<dbReference type="SUPFAM" id="SSF51735">
    <property type="entry name" value="NAD(P)-binding Rossmann-fold domains"/>
    <property type="match status" value="1"/>
</dbReference>